<keyword evidence="10" id="KW-0812">Transmembrane</keyword>
<dbReference type="CDD" id="cd11062">
    <property type="entry name" value="CYP58-like"/>
    <property type="match status" value="1"/>
</dbReference>
<gene>
    <name evidence="12" type="ORF">PgNI_09487</name>
</gene>
<dbReference type="PRINTS" id="PR00463">
    <property type="entry name" value="EP450I"/>
</dbReference>
<keyword evidence="5 9" id="KW-0560">Oxidoreductase</keyword>
<comment type="cofactor">
    <cofactor evidence="1 8">
        <name>heme</name>
        <dbReference type="ChEBI" id="CHEBI:30413"/>
    </cofactor>
</comment>
<dbReference type="Pfam" id="PF00067">
    <property type="entry name" value="p450"/>
    <property type="match status" value="2"/>
</dbReference>
<dbReference type="AlphaFoldDB" id="A0A6P8ATV7"/>
<dbReference type="Proteomes" id="UP000515153">
    <property type="component" value="Unplaced"/>
</dbReference>
<reference evidence="12" key="3">
    <citation type="submission" date="2025-08" db="UniProtKB">
        <authorList>
            <consortium name="RefSeq"/>
        </authorList>
    </citation>
    <scope>IDENTIFICATION</scope>
    <source>
        <strain evidence="12">NI907</strain>
    </source>
</reference>
<dbReference type="GO" id="GO:0016705">
    <property type="term" value="F:oxidoreductase activity, acting on paired donors, with incorporation or reduction of molecular oxygen"/>
    <property type="evidence" value="ECO:0007669"/>
    <property type="project" value="InterPro"/>
</dbReference>
<dbReference type="InterPro" id="IPR050121">
    <property type="entry name" value="Cytochrome_P450_monoxygenase"/>
</dbReference>
<dbReference type="OrthoDB" id="3945418at2759"/>
<evidence type="ECO:0000256" key="6">
    <source>
        <dbReference type="ARBA" id="ARBA00023004"/>
    </source>
</evidence>
<dbReference type="PROSITE" id="PS00086">
    <property type="entry name" value="CYTOCHROME_P450"/>
    <property type="match status" value="1"/>
</dbReference>
<dbReference type="InterPro" id="IPR017972">
    <property type="entry name" value="Cyt_P450_CS"/>
</dbReference>
<keyword evidence="10" id="KW-1133">Transmembrane helix</keyword>
<evidence type="ECO:0000256" key="10">
    <source>
        <dbReference type="SAM" id="Phobius"/>
    </source>
</evidence>
<dbReference type="Gene3D" id="1.10.630.10">
    <property type="entry name" value="Cytochrome P450"/>
    <property type="match status" value="1"/>
</dbReference>
<keyword evidence="3 8" id="KW-0349">Heme</keyword>
<name>A0A6P8ATV7_PYRGI</name>
<dbReference type="GO" id="GO:0005506">
    <property type="term" value="F:iron ion binding"/>
    <property type="evidence" value="ECO:0007669"/>
    <property type="project" value="InterPro"/>
</dbReference>
<evidence type="ECO:0000256" key="1">
    <source>
        <dbReference type="ARBA" id="ARBA00001971"/>
    </source>
</evidence>
<dbReference type="PANTHER" id="PTHR24305">
    <property type="entry name" value="CYTOCHROME P450"/>
    <property type="match status" value="1"/>
</dbReference>
<evidence type="ECO:0000256" key="8">
    <source>
        <dbReference type="PIRSR" id="PIRSR602401-1"/>
    </source>
</evidence>
<keyword evidence="7 9" id="KW-0503">Monooxygenase</keyword>
<dbReference type="PRINTS" id="PR00385">
    <property type="entry name" value="P450"/>
</dbReference>
<keyword evidence="6 8" id="KW-0408">Iron</keyword>
<proteinExistence type="inferred from homology"/>
<dbReference type="RefSeq" id="XP_030978309.1">
    <property type="nucleotide sequence ID" value="XM_031129470.1"/>
</dbReference>
<evidence type="ECO:0008006" key="13">
    <source>
        <dbReference type="Google" id="ProtNLM"/>
    </source>
</evidence>
<evidence type="ECO:0000256" key="2">
    <source>
        <dbReference type="ARBA" id="ARBA00010617"/>
    </source>
</evidence>
<accession>A0A6P8ATV7</accession>
<keyword evidence="11" id="KW-1185">Reference proteome</keyword>
<dbReference type="KEGG" id="pgri:PgNI_09487"/>
<feature type="binding site" description="axial binding residue" evidence="8">
    <location>
        <position position="460"/>
    </location>
    <ligand>
        <name>heme</name>
        <dbReference type="ChEBI" id="CHEBI:30413"/>
    </ligand>
    <ligandPart>
        <name>Fe</name>
        <dbReference type="ChEBI" id="CHEBI:18248"/>
    </ligandPart>
</feature>
<dbReference type="GO" id="GO:0004497">
    <property type="term" value="F:monooxygenase activity"/>
    <property type="evidence" value="ECO:0007669"/>
    <property type="project" value="UniProtKB-KW"/>
</dbReference>
<evidence type="ECO:0000256" key="7">
    <source>
        <dbReference type="ARBA" id="ARBA00023033"/>
    </source>
</evidence>
<reference evidence="12" key="1">
    <citation type="journal article" date="2019" name="Mol. Biol. Evol.">
        <title>Blast fungal genomes show frequent chromosomal changes, gene gains and losses, and effector gene turnover.</title>
        <authorList>
            <person name="Gomez Luciano L.B."/>
            <person name="Jason Tsai I."/>
            <person name="Chuma I."/>
            <person name="Tosa Y."/>
            <person name="Chen Y.H."/>
            <person name="Li J.Y."/>
            <person name="Li M.Y."/>
            <person name="Jade Lu M.Y."/>
            <person name="Nakayashiki H."/>
            <person name="Li W.H."/>
        </authorList>
    </citation>
    <scope>NUCLEOTIDE SEQUENCE</scope>
    <source>
        <strain evidence="12">NI907</strain>
    </source>
</reference>
<dbReference type="SUPFAM" id="SSF48264">
    <property type="entry name" value="Cytochrome P450"/>
    <property type="match status" value="1"/>
</dbReference>
<protein>
    <recommendedName>
        <fullName evidence="13">Cytochrome P450</fullName>
    </recommendedName>
</protein>
<evidence type="ECO:0000256" key="3">
    <source>
        <dbReference type="ARBA" id="ARBA00022617"/>
    </source>
</evidence>
<evidence type="ECO:0000313" key="12">
    <source>
        <dbReference type="RefSeq" id="XP_030978309.1"/>
    </source>
</evidence>
<dbReference type="GO" id="GO:0020037">
    <property type="term" value="F:heme binding"/>
    <property type="evidence" value="ECO:0007669"/>
    <property type="project" value="InterPro"/>
</dbReference>
<dbReference type="PANTHER" id="PTHR24305:SF157">
    <property type="entry name" value="N-ACETYLTRYPTOPHAN 6-HYDROXYLASE IVOC-RELATED"/>
    <property type="match status" value="1"/>
</dbReference>
<feature type="transmembrane region" description="Helical" evidence="10">
    <location>
        <begin position="9"/>
        <end position="30"/>
    </location>
</feature>
<evidence type="ECO:0000256" key="9">
    <source>
        <dbReference type="RuleBase" id="RU000461"/>
    </source>
</evidence>
<dbReference type="InterPro" id="IPR002401">
    <property type="entry name" value="Cyt_P450_E_grp-I"/>
</dbReference>
<dbReference type="GeneID" id="41964378"/>
<keyword evidence="10" id="KW-0472">Membrane</keyword>
<dbReference type="InterPro" id="IPR036396">
    <property type="entry name" value="Cyt_P450_sf"/>
</dbReference>
<evidence type="ECO:0000256" key="5">
    <source>
        <dbReference type="ARBA" id="ARBA00023002"/>
    </source>
</evidence>
<organism evidence="11 12">
    <name type="scientific">Pyricularia grisea</name>
    <name type="common">Crabgrass-specific blast fungus</name>
    <name type="synonym">Magnaporthe grisea</name>
    <dbReference type="NCBI Taxonomy" id="148305"/>
    <lineage>
        <taxon>Eukaryota</taxon>
        <taxon>Fungi</taxon>
        <taxon>Dikarya</taxon>
        <taxon>Ascomycota</taxon>
        <taxon>Pezizomycotina</taxon>
        <taxon>Sordariomycetes</taxon>
        <taxon>Sordariomycetidae</taxon>
        <taxon>Magnaporthales</taxon>
        <taxon>Pyriculariaceae</taxon>
        <taxon>Pyricularia</taxon>
    </lineage>
</organism>
<dbReference type="InterPro" id="IPR001128">
    <property type="entry name" value="Cyt_P450"/>
</dbReference>
<comment type="similarity">
    <text evidence="2 9">Belongs to the cytochrome P450 family.</text>
</comment>
<keyword evidence="4 8" id="KW-0479">Metal-binding</keyword>
<evidence type="ECO:0000256" key="4">
    <source>
        <dbReference type="ARBA" id="ARBA00022723"/>
    </source>
</evidence>
<evidence type="ECO:0000313" key="11">
    <source>
        <dbReference type="Proteomes" id="UP000515153"/>
    </source>
</evidence>
<sequence length="518" mass="58370">MEIAGCERLLLGILLFSACSVIVKIIYRLYFHPLARFPGPRFVAATSLLELYWDMVGQGAYLYRIEQMHQKYGPIVRVNPQELSIKDPSYYDQLYVAGAVRRTNCWTGNGGMEFKDSHGTTVEHDHHRLRRKPMEPYFSRAGISRIEPVLKRIVQTLVDRLDQYKGSGNVISLDCLFSAFSGDVITAICVGDGDATSLRHPSFDPEWILMSLPERFLEKANPEFKRLNEWRNRAGKHIMEAMMVQESFNDASDLLHKASSRHATLFHQLLSPQSGLPDSERSIERLTTEAQVLLGAGTVTTTRTLSYLITHILLQDSVKITLERELRAQAVDLRNGSTSLADLEKLQYLQACVKEGLRQVLSFGFMVRLPRCSPDVELRYGKWTIPKGVSGRVLYFHQPEATTYSIDHQTPVGMSAYLTHTDPTIFAEPHEFRPERWLEGQVTPAMKQAYVPFSKGSRACLGSNLAYAELLMLTAALFQPGAPPLVLWETSARDVDPFHAYLLPMPRIGGGGAKVLIR</sequence>
<reference evidence="12" key="2">
    <citation type="submission" date="2019-10" db="EMBL/GenBank/DDBJ databases">
        <authorList>
            <consortium name="NCBI Genome Project"/>
        </authorList>
    </citation>
    <scope>NUCLEOTIDE SEQUENCE</scope>
    <source>
        <strain evidence="12">NI907</strain>
    </source>
</reference>